<evidence type="ECO:0000313" key="2">
    <source>
        <dbReference type="EMBL" id="KAG0256939.1"/>
    </source>
</evidence>
<feature type="compositionally biased region" description="Low complexity" evidence="1">
    <location>
        <begin position="353"/>
        <end position="365"/>
    </location>
</feature>
<comment type="caution">
    <text evidence="2">The sequence shown here is derived from an EMBL/GenBank/DDBJ whole genome shotgun (WGS) entry which is preliminary data.</text>
</comment>
<reference evidence="2" key="1">
    <citation type="journal article" date="2020" name="Fungal Divers.">
        <title>Resolving the Mortierellaceae phylogeny through synthesis of multi-gene phylogenetics and phylogenomics.</title>
        <authorList>
            <person name="Vandepol N."/>
            <person name="Liber J."/>
            <person name="Desiro A."/>
            <person name="Na H."/>
            <person name="Kennedy M."/>
            <person name="Barry K."/>
            <person name="Grigoriev I.V."/>
            <person name="Miller A.N."/>
            <person name="O'Donnell K."/>
            <person name="Stajich J.E."/>
            <person name="Bonito G."/>
        </authorList>
    </citation>
    <scope>NUCLEOTIDE SEQUENCE</scope>
    <source>
        <strain evidence="2">KOD948</strain>
    </source>
</reference>
<dbReference type="OrthoDB" id="276323at2759"/>
<feature type="region of interest" description="Disordered" evidence="1">
    <location>
        <begin position="347"/>
        <end position="384"/>
    </location>
</feature>
<feature type="region of interest" description="Disordered" evidence="1">
    <location>
        <begin position="1"/>
        <end position="72"/>
    </location>
</feature>
<feature type="compositionally biased region" description="Low complexity" evidence="1">
    <location>
        <begin position="729"/>
        <end position="741"/>
    </location>
</feature>
<feature type="compositionally biased region" description="Polar residues" evidence="1">
    <location>
        <begin position="46"/>
        <end position="72"/>
    </location>
</feature>
<feature type="region of interest" description="Disordered" evidence="1">
    <location>
        <begin position="729"/>
        <end position="749"/>
    </location>
</feature>
<feature type="compositionally biased region" description="Acidic residues" evidence="1">
    <location>
        <begin position="190"/>
        <end position="205"/>
    </location>
</feature>
<feature type="compositionally biased region" description="Polar residues" evidence="1">
    <location>
        <begin position="594"/>
        <end position="615"/>
    </location>
</feature>
<evidence type="ECO:0000313" key="3">
    <source>
        <dbReference type="Proteomes" id="UP000726737"/>
    </source>
</evidence>
<organism evidence="2 3">
    <name type="scientific">Mortierella polycephala</name>
    <dbReference type="NCBI Taxonomy" id="41804"/>
    <lineage>
        <taxon>Eukaryota</taxon>
        <taxon>Fungi</taxon>
        <taxon>Fungi incertae sedis</taxon>
        <taxon>Mucoromycota</taxon>
        <taxon>Mortierellomycotina</taxon>
        <taxon>Mortierellomycetes</taxon>
        <taxon>Mortierellales</taxon>
        <taxon>Mortierellaceae</taxon>
        <taxon>Mortierella</taxon>
    </lineage>
</organism>
<gene>
    <name evidence="2" type="ORF">BG011_004236</name>
</gene>
<feature type="region of interest" description="Disordered" evidence="1">
    <location>
        <begin position="594"/>
        <end position="623"/>
    </location>
</feature>
<evidence type="ECO:0000256" key="1">
    <source>
        <dbReference type="SAM" id="MobiDB-lite"/>
    </source>
</evidence>
<keyword evidence="3" id="KW-1185">Reference proteome</keyword>
<feature type="compositionally biased region" description="Polar residues" evidence="1">
    <location>
        <begin position="371"/>
        <end position="384"/>
    </location>
</feature>
<protein>
    <submittedName>
        <fullName evidence="2">Uncharacterized protein</fullName>
    </submittedName>
</protein>
<accession>A0A9P6PZ55</accession>
<dbReference type="AlphaFoldDB" id="A0A9P6PZ55"/>
<sequence length="749" mass="84532">MSSSNSAAIPSFIHLDTGDPAPTQTLQAFTPAATESVRRKKLPQKTLATTNHNPNSDSIVSAGPSSANNNNDDQAMEQTTLFLKRFTLSRNHPYDIYHKRRGRPTSSRIRGKHGRVKATSPYLGHCRFVSRGGDHAVSGGHSHYRDSSNVMNSDTRSILLRDYVQSRRHRLRQRLKRQQETRLLDNSDMSLDEDEVHDENDDNGNDADVFVLDPEQYRQSMWELEQRLWERTESATKSRSHFLMERRQCAGERVDHVQRVVRRQRTEQEMRQHRVRDELEQKMMAAMSRRKAYLEAAIENDPSRRFRRKSTSVTVVSDNKTKAKAKGEAAGSITKTAGLRQMRAATTPNMGKPVTTSTTRTPTVSQDDHGQGQSLAKNSSDGVDMTTTTKAHLTNMISRTISTSMTARVSSEDDSKYCSKKRDSLEVGDINLISNNNNNTNNVDDATGLEQMTLTAQRRIHRQLVQKASHEYLKAIGGSHQRVLDLEFNELARLLHPNKNLIQATLKLLKYSSQLVQMDRLSSQRPKRTYKNPARVLLSMYMVLAHPNQIRSPSESAADAPGSLDDQAFDSLMESSKNLLEALQEWIEANSLEQSDIPNEEQQQGPSTTSDQDTATGEAISDRPRYATLAQKFDMAWARYYELFEAWKSKDAQRLLRTLLEHARQLESLWQTIRTDATARSQWEPRIEERRRDLREKAGKLTGPEGVSQLDTVFDEFVNSTSTVAAPAAQAAETAEATAETNSSKTVSS</sequence>
<feature type="region of interest" description="Disordered" evidence="1">
    <location>
        <begin position="177"/>
        <end position="207"/>
    </location>
</feature>
<dbReference type="EMBL" id="JAAAJA010000278">
    <property type="protein sequence ID" value="KAG0256939.1"/>
    <property type="molecule type" value="Genomic_DNA"/>
</dbReference>
<name>A0A9P6PZ55_9FUNG</name>
<proteinExistence type="predicted"/>
<dbReference type="Proteomes" id="UP000726737">
    <property type="component" value="Unassembled WGS sequence"/>
</dbReference>